<evidence type="ECO:0000313" key="3">
    <source>
        <dbReference type="Proteomes" id="UP001165121"/>
    </source>
</evidence>
<evidence type="ECO:0000313" key="2">
    <source>
        <dbReference type="EMBL" id="GMF48723.1"/>
    </source>
</evidence>
<feature type="compositionally biased region" description="Polar residues" evidence="1">
    <location>
        <begin position="74"/>
        <end position="102"/>
    </location>
</feature>
<gene>
    <name evidence="2" type="ORF">Pfra01_001895500</name>
</gene>
<dbReference type="Proteomes" id="UP001165121">
    <property type="component" value="Unassembled WGS sequence"/>
</dbReference>
<dbReference type="OrthoDB" id="117697at2759"/>
<organism evidence="2 3">
    <name type="scientific">Phytophthora fragariaefolia</name>
    <dbReference type="NCBI Taxonomy" id="1490495"/>
    <lineage>
        <taxon>Eukaryota</taxon>
        <taxon>Sar</taxon>
        <taxon>Stramenopiles</taxon>
        <taxon>Oomycota</taxon>
        <taxon>Peronosporomycetes</taxon>
        <taxon>Peronosporales</taxon>
        <taxon>Peronosporaceae</taxon>
        <taxon>Phytophthora</taxon>
    </lineage>
</organism>
<dbReference type="EMBL" id="BSXT01002397">
    <property type="protein sequence ID" value="GMF48723.1"/>
    <property type="molecule type" value="Genomic_DNA"/>
</dbReference>
<comment type="caution">
    <text evidence="2">The sequence shown here is derived from an EMBL/GenBank/DDBJ whole genome shotgun (WGS) entry which is preliminary data.</text>
</comment>
<accession>A0A9W6XZC3</accession>
<keyword evidence="3" id="KW-1185">Reference proteome</keyword>
<protein>
    <submittedName>
        <fullName evidence="2">Unnamed protein product</fullName>
    </submittedName>
</protein>
<evidence type="ECO:0000256" key="1">
    <source>
        <dbReference type="SAM" id="MobiDB-lite"/>
    </source>
</evidence>
<feature type="compositionally biased region" description="Low complexity" evidence="1">
    <location>
        <begin position="107"/>
        <end position="123"/>
    </location>
</feature>
<dbReference type="AlphaFoldDB" id="A0A9W6XZC3"/>
<sequence>MEMNQLPPKYDEWRRRGLRKSILLYIAWCTWCAFCLTNAVDAQSPASLRAASYSSVRPMKAVTMKKARANINSQANTSKPSANSFPTSSLPNAAPTWATSTPRVGKQKAQQAPCKPKVKKTTTTNAAAFRNELSRRLQTTASNFVNARVAFAPPNEDWMDPEQYSSVGAAFLVGVVTRFTITNGNNADNVCVPTALFEIRWINTSFQTKKHVHRVDESVIARGVRHHRELNIDLCPTEVEAIEVLTF</sequence>
<feature type="region of interest" description="Disordered" evidence="1">
    <location>
        <begin position="74"/>
        <end position="123"/>
    </location>
</feature>
<name>A0A9W6XZC3_9STRA</name>
<proteinExistence type="predicted"/>
<reference evidence="2" key="1">
    <citation type="submission" date="2023-04" db="EMBL/GenBank/DDBJ databases">
        <title>Phytophthora fragariaefolia NBRC 109709.</title>
        <authorList>
            <person name="Ichikawa N."/>
            <person name="Sato H."/>
            <person name="Tonouchi N."/>
        </authorList>
    </citation>
    <scope>NUCLEOTIDE SEQUENCE</scope>
    <source>
        <strain evidence="2">NBRC 109709</strain>
    </source>
</reference>